<accession>A0A5J9WGI0</accession>
<evidence type="ECO:0000313" key="3">
    <source>
        <dbReference type="EMBL" id="TVU47151.1"/>
    </source>
</evidence>
<feature type="region of interest" description="Disordered" evidence="1">
    <location>
        <begin position="716"/>
        <end position="740"/>
    </location>
</feature>
<dbReference type="SUPFAM" id="SSF81301">
    <property type="entry name" value="Nucleotidyltransferase"/>
    <property type="match status" value="1"/>
</dbReference>
<gene>
    <name evidence="3" type="ORF">EJB05_06738</name>
</gene>
<comment type="caution">
    <text evidence="3">The sequence shown here is derived from an EMBL/GenBank/DDBJ whole genome shotgun (WGS) entry which is preliminary data.</text>
</comment>
<feature type="non-terminal residue" evidence="3">
    <location>
        <position position="1"/>
    </location>
</feature>
<protein>
    <recommendedName>
        <fullName evidence="2">PAP/OAS1 substrate-binding-related domain-containing protein</fullName>
    </recommendedName>
</protein>
<dbReference type="SUPFAM" id="SSF81631">
    <property type="entry name" value="PAP/OAS1 substrate-binding domain"/>
    <property type="match status" value="1"/>
</dbReference>
<dbReference type="InterPro" id="IPR043519">
    <property type="entry name" value="NT_sf"/>
</dbReference>
<dbReference type="InterPro" id="IPR058921">
    <property type="entry name" value="PAP/OAS1-rel"/>
</dbReference>
<keyword evidence="4" id="KW-1185">Reference proteome</keyword>
<evidence type="ECO:0000313" key="4">
    <source>
        <dbReference type="Proteomes" id="UP000324897"/>
    </source>
</evidence>
<dbReference type="AlphaFoldDB" id="A0A5J9WGI0"/>
<dbReference type="OrthoDB" id="273917at2759"/>
<dbReference type="InterPro" id="IPR058920">
    <property type="entry name" value="PAP-OAS1-bd-rel"/>
</dbReference>
<dbReference type="Gene3D" id="3.30.460.10">
    <property type="entry name" value="Beta Polymerase, domain 2"/>
    <property type="match status" value="1"/>
</dbReference>
<dbReference type="Pfam" id="PF26180">
    <property type="entry name" value="PAP-OAS1"/>
    <property type="match status" value="1"/>
</dbReference>
<feature type="compositionally biased region" description="Low complexity" evidence="1">
    <location>
        <begin position="716"/>
        <end position="725"/>
    </location>
</feature>
<feature type="compositionally biased region" description="Low complexity" evidence="1">
    <location>
        <begin position="11"/>
        <end position="23"/>
    </location>
</feature>
<dbReference type="Gene3D" id="1.10.1410.10">
    <property type="match status" value="1"/>
</dbReference>
<dbReference type="PANTHER" id="PTHR45979:SF3">
    <property type="entry name" value="EXPRESSED PROTEIN"/>
    <property type="match status" value="1"/>
</dbReference>
<evidence type="ECO:0000256" key="1">
    <source>
        <dbReference type="SAM" id="MobiDB-lite"/>
    </source>
</evidence>
<organism evidence="3 4">
    <name type="scientific">Eragrostis curvula</name>
    <name type="common">weeping love grass</name>
    <dbReference type="NCBI Taxonomy" id="38414"/>
    <lineage>
        <taxon>Eukaryota</taxon>
        <taxon>Viridiplantae</taxon>
        <taxon>Streptophyta</taxon>
        <taxon>Embryophyta</taxon>
        <taxon>Tracheophyta</taxon>
        <taxon>Spermatophyta</taxon>
        <taxon>Magnoliopsida</taxon>
        <taxon>Liliopsida</taxon>
        <taxon>Poales</taxon>
        <taxon>Poaceae</taxon>
        <taxon>PACMAD clade</taxon>
        <taxon>Chloridoideae</taxon>
        <taxon>Eragrostideae</taxon>
        <taxon>Eragrostidinae</taxon>
        <taxon>Eragrostis</taxon>
    </lineage>
</organism>
<proteinExistence type="predicted"/>
<evidence type="ECO:0000259" key="2">
    <source>
        <dbReference type="Pfam" id="PF26180"/>
    </source>
</evidence>
<dbReference type="Gramene" id="TVU47151">
    <property type="protein sequence ID" value="TVU47151"/>
    <property type="gene ID" value="EJB05_06738"/>
</dbReference>
<dbReference type="EMBL" id="RWGY01000004">
    <property type="protein sequence ID" value="TVU47151.1"/>
    <property type="molecule type" value="Genomic_DNA"/>
</dbReference>
<dbReference type="Proteomes" id="UP000324897">
    <property type="component" value="Chromosome 5"/>
</dbReference>
<feature type="domain" description="PAP/OAS1 substrate-binding-related" evidence="2">
    <location>
        <begin position="209"/>
        <end position="399"/>
    </location>
</feature>
<sequence length="1096" mass="121811">MAAGGRGSTLAAARGAPPAPADVPAGAVAAAEAAADEVMRRLRPTEASERRRAEVVDYVQRLIGAALGCEVRGLSSFQSLPPQCPPARPPVRRGGASVLFCSVRFVLLRLGAFAYGSVPLKTYLPDGDIDLTILGNASHGSTLVNDVYCILDSEEENSDAEFKVKDLDRINAEVRIIKCTIENIIVDISFNQTGGICALCFLELVDRKVGKNHLFKRSIILIKAWCYYESRLLGAHHGLISTYALEILILHIFNLFHKSLHGPLEVLYRFLEYFSKFDWDNYCLSLNGPVALSSLPNLIVEATGVQTDDLLFDNEFLKSSVDEVFERGSGACYTRFRPKHLNIIDPLKEYNNLGRSVNRASFHRIRTAFSYGARKLGQILMLPSELIPNEVYEFFKNTLGRNGRGFRPDAASSGAFHPSFGTGEDILEEMSSMSIYRKGDDNRAPHDFSKSLSDNRSYAGTNGPTCWSVGLPGGHNIASSKDLRSPSAVHHGTKQYSTFYNENGNIGSEKCDMDCYVYPEMEQLTYCTTKTSYSDDRASMQSQAHVNNPLLSLNLYADINNLSTDKKCWSTVHVGKQRLPSLSLRLPDLLGDLDLQFKCLRQVQYHLEYLFDVFLQSVQGASSSDKFQMGSFRIPTLNILLNADAALPGLLSPSSVNSSGIKLSPVSCSHSTEDICQHSEEDLWDVACQRNISLPSGTDIPSNGLSPSSSYADSDSSISWCQSSEDSPEMHGTDTNFPRKSYDTYKEQLASSKENGKILTRAVRIENQSSAPERSFLHNEEQIALSCRTKEMTIGQSVKVQGYIHSDRKVFETHSWDPQKKFVRNDNNTRQIPKYHRDICLNTNISQNRQYNTDMEFAQTPSAMRQMPKHQPFNSIQSTATDCNSTSLSRNFFSKQIYGTRKEHEILDWPTRHLPSYEPLQLQNQRRGRVCSKRYSAGKQSYNNHKERLSFETDAGHIPCNGAVGTLNGIKREVSSNKSDENGIQLWPLLQERPLSLHSINSQEKPPVLDTSALSFPITNSPPLEAIEFGSLGPFALAFSSKSKKVTNTHPGRVVLTDASTSVVQRSRASAGHNRSPEFCKVGNEDEFPPLNAVVR</sequence>
<name>A0A5J9WGI0_9POAL</name>
<dbReference type="PANTHER" id="PTHR45979">
    <property type="entry name" value="PAP/OAS1 SUBSTRATE-BINDING DOMAIN SUPERFAMILY"/>
    <property type="match status" value="1"/>
</dbReference>
<reference evidence="3 4" key="1">
    <citation type="journal article" date="2019" name="Sci. Rep.">
        <title>A high-quality genome of Eragrostis curvula grass provides insights into Poaceae evolution and supports new strategies to enhance forage quality.</title>
        <authorList>
            <person name="Carballo J."/>
            <person name="Santos B.A.C.M."/>
            <person name="Zappacosta D."/>
            <person name="Garbus I."/>
            <person name="Selva J.P."/>
            <person name="Gallo C.A."/>
            <person name="Diaz A."/>
            <person name="Albertini E."/>
            <person name="Caccamo M."/>
            <person name="Echenique V."/>
        </authorList>
    </citation>
    <scope>NUCLEOTIDE SEQUENCE [LARGE SCALE GENOMIC DNA]</scope>
    <source>
        <strain evidence="4">cv. Victoria</strain>
        <tissue evidence="3">Leaf</tissue>
    </source>
</reference>
<feature type="region of interest" description="Disordered" evidence="1">
    <location>
        <begin position="1"/>
        <end position="23"/>
    </location>
</feature>